<evidence type="ECO:0000259" key="2">
    <source>
        <dbReference type="Pfam" id="PF14661"/>
    </source>
</evidence>
<organism evidence="3 4">
    <name type="scientific">Nyctibius grandis</name>
    <name type="common">Great potoo</name>
    <dbReference type="NCBI Taxonomy" id="48427"/>
    <lineage>
        <taxon>Eukaryota</taxon>
        <taxon>Metazoa</taxon>
        <taxon>Chordata</taxon>
        <taxon>Craniata</taxon>
        <taxon>Vertebrata</taxon>
        <taxon>Euteleostomi</taxon>
        <taxon>Archelosauria</taxon>
        <taxon>Archosauria</taxon>
        <taxon>Dinosauria</taxon>
        <taxon>Saurischia</taxon>
        <taxon>Theropoda</taxon>
        <taxon>Coelurosauria</taxon>
        <taxon>Aves</taxon>
        <taxon>Neognathae</taxon>
        <taxon>Neoaves</taxon>
        <taxon>Strisores</taxon>
        <taxon>Caprimulgiformes</taxon>
        <taxon>Nyctibiidae</taxon>
        <taxon>Nyctibius</taxon>
    </lineage>
</organism>
<dbReference type="AlphaFoldDB" id="A0A7L2GNV3"/>
<dbReference type="PANTHER" id="PTHR16151:SF2">
    <property type="entry name" value="HAUS AUGMIN-LIKE COMPLEX SUBUNIT 6"/>
    <property type="match status" value="1"/>
</dbReference>
<accession>A0A7L2GNV3</accession>
<dbReference type="PANTHER" id="PTHR16151">
    <property type="entry name" value="HAUS AUGMIN-LIKE COMPLEX SUBUNIT 6"/>
    <property type="match status" value="1"/>
</dbReference>
<feature type="non-terminal residue" evidence="3">
    <location>
        <position position="1"/>
    </location>
</feature>
<evidence type="ECO:0000313" key="3">
    <source>
        <dbReference type="EMBL" id="NXQ88029.1"/>
    </source>
</evidence>
<feature type="domain" description="HAUS augmin-like complex subunit 6 N-terminal" evidence="2">
    <location>
        <begin position="7"/>
        <end position="227"/>
    </location>
</feature>
<dbReference type="InterPro" id="IPR026797">
    <property type="entry name" value="HAUS_6"/>
</dbReference>
<dbReference type="GO" id="GO:0008017">
    <property type="term" value="F:microtubule binding"/>
    <property type="evidence" value="ECO:0007669"/>
    <property type="project" value="TreeGrafter"/>
</dbReference>
<dbReference type="GO" id="GO:0051225">
    <property type="term" value="P:spindle assembly"/>
    <property type="evidence" value="ECO:0007669"/>
    <property type="project" value="InterPro"/>
</dbReference>
<keyword evidence="1" id="KW-0175">Coiled coil</keyword>
<comment type="caution">
    <text evidence="3">The sequence shown here is derived from an EMBL/GenBank/DDBJ whole genome shotgun (WGS) entry which is preliminary data.</text>
</comment>
<evidence type="ECO:0000256" key="1">
    <source>
        <dbReference type="SAM" id="Coils"/>
    </source>
</evidence>
<dbReference type="Pfam" id="PF14661">
    <property type="entry name" value="HAUS6_N"/>
    <property type="match status" value="1"/>
</dbReference>
<proteinExistence type="predicted"/>
<dbReference type="EMBL" id="VWYG01017427">
    <property type="protein sequence ID" value="NXQ88029.1"/>
    <property type="molecule type" value="Genomic_DNA"/>
</dbReference>
<feature type="coiled-coil region" evidence="1">
    <location>
        <begin position="174"/>
        <end position="201"/>
    </location>
</feature>
<reference evidence="3 4" key="1">
    <citation type="submission" date="2019-09" db="EMBL/GenBank/DDBJ databases">
        <title>Bird 10,000 Genomes (B10K) Project - Family phase.</title>
        <authorList>
            <person name="Zhang G."/>
        </authorList>
    </citation>
    <scope>NUCLEOTIDE SEQUENCE [LARGE SCALE GENOMIC DNA]</scope>
    <source>
        <strain evidence="3">B10K-DU-001-56</strain>
        <tissue evidence="3">Muscle</tissue>
    </source>
</reference>
<sequence>DWEREHLWLYLLALGFDQNGSGGGGLVLGADMFDNPNSTAFHDVALFLFANLDEARAEETFKDCSFPIANYTDGEFRKKCCMWLKDIGNEDESCLPHVTPSAFISPSGTKFIHLFYQFARHVMVEDIKINSVGTDIPFAKAINLRPEDMYMANARCRVAYNKLLQIFQKEDFVIQEYEKKAQLLIKEIKQIESEYAALHIQSCKMKQNDQNTGDKTERIQKVRSMWTLIMEILTPLKKEKEVVDSVLDVLEDRVGQCILDGTNVVISVPPLLAHRVESDVQQLCTGNVYEGKKLNFLTVIQLLNEVLRTLRDERCQPELKRLQDIENRITLCNKALQDLKAKRLEIEQQHSVSTSGPISRTQEDWEVKWKSFLGLCSFDLILDQDTVSKDDDEEDGVFCQHLVSVSGVYDSIQEVCYEKDDGALETMMDKSPSLTWISSVPLEFSKASENRDMLNEKNLHIETCEQKKKPVPPEILKNGKDESAISEMWENAGDRVKSPVRKEDPLNKARDELAEEVAKAVISESPQSDEGKGMALEDLISSLAFDPFLTRKQIPRTPENLLTEIRSSWRKAIQTEGSSDIELAPTEVITEGAPMDATPMMQEAADSRFICSIPASPVPDFDPSLSERKSQLSSAEFRLQEQMRVSHIIESPVLETCGMQESERTEKQELKCIVLKKSSVEDPEEQTFQYVKKSTNTAGNCSENNSRTDVLPSDHFRGSLMDGMRHWNVSPLLSSASCEASHLGISDETLPEELGNIESNKSASSESDFDVTDSTYITDVSENKGDIKKSKLDLQFPFNTQKGLKKTACRSEEELHQTRNESESVSCRSSLSFAPEKRERDELCGPLELFCLDEEFTKMLLPISLNERKYPLSSFLVSCQNLEEMASTVHEMPLDVIHKLKDKEQLNEKLDTEEPPS</sequence>
<keyword evidence="4" id="KW-1185">Reference proteome</keyword>
<dbReference type="InterPro" id="IPR028163">
    <property type="entry name" value="HAUS_6_N"/>
</dbReference>
<feature type="non-terminal residue" evidence="3">
    <location>
        <position position="917"/>
    </location>
</feature>
<dbReference type="Proteomes" id="UP000567826">
    <property type="component" value="Unassembled WGS sequence"/>
</dbReference>
<name>A0A7L2GNV3_NYCGR</name>
<evidence type="ECO:0000313" key="4">
    <source>
        <dbReference type="Proteomes" id="UP000567826"/>
    </source>
</evidence>
<dbReference type="OrthoDB" id="5575722at2759"/>
<gene>
    <name evidence="3" type="primary">Haus6</name>
    <name evidence="3" type="ORF">NYCGRA_R07913</name>
</gene>
<dbReference type="GO" id="GO:1990498">
    <property type="term" value="C:mitotic spindle microtubule"/>
    <property type="evidence" value="ECO:0007669"/>
    <property type="project" value="TreeGrafter"/>
</dbReference>
<protein>
    <submittedName>
        <fullName evidence="3">HAUS6 protein</fullName>
    </submittedName>
</protein>
<dbReference type="GO" id="GO:0070652">
    <property type="term" value="C:HAUS complex"/>
    <property type="evidence" value="ECO:0007669"/>
    <property type="project" value="InterPro"/>
</dbReference>